<accession>A0A943YZX1</accession>
<gene>
    <name evidence="1" type="ORF">KH142_10250</name>
</gene>
<comment type="caution">
    <text evidence="1">The sequence shown here is derived from an EMBL/GenBank/DDBJ whole genome shotgun (WGS) entry which is preliminary data.</text>
</comment>
<evidence type="ECO:0000313" key="1">
    <source>
        <dbReference type="EMBL" id="MBS6941822.1"/>
    </source>
</evidence>
<dbReference type="EMBL" id="JAGZSV010000333">
    <property type="protein sequence ID" value="MBS6941822.1"/>
    <property type="molecule type" value="Genomic_DNA"/>
</dbReference>
<proteinExistence type="predicted"/>
<reference evidence="1" key="1">
    <citation type="submission" date="2021-02" db="EMBL/GenBank/DDBJ databases">
        <title>Infant gut strain persistence is associated with maternal origin, phylogeny, and functional potential including surface adhesion and iron acquisition.</title>
        <authorList>
            <person name="Lou Y.C."/>
        </authorList>
    </citation>
    <scope>NUCLEOTIDE SEQUENCE</scope>
    <source>
        <strain evidence="1">L2_039_000G1_dasL2_039_000G1_concoct_11</strain>
    </source>
</reference>
<protein>
    <submittedName>
        <fullName evidence="1">XRE family transcriptional regulator</fullName>
    </submittedName>
</protein>
<evidence type="ECO:0000313" key="2">
    <source>
        <dbReference type="Proteomes" id="UP000727506"/>
    </source>
</evidence>
<dbReference type="AlphaFoldDB" id="A0A943YZX1"/>
<organism evidence="1 2">
    <name type="scientific">Slackia piriformis</name>
    <dbReference type="NCBI Taxonomy" id="626934"/>
    <lineage>
        <taxon>Bacteria</taxon>
        <taxon>Bacillati</taxon>
        <taxon>Actinomycetota</taxon>
        <taxon>Coriobacteriia</taxon>
        <taxon>Eggerthellales</taxon>
        <taxon>Eggerthellaceae</taxon>
        <taxon>Slackia</taxon>
    </lineage>
</organism>
<sequence>MSEERLTEDLLARLRAASNPQEYLDADVTIDRSFKSYLDDLLAEKGLKRAAVIRAAGMNTTVAYDIFSGKCAHPGRDKVIMLAFGMGCTLLETQRMLRFAGVSELWPKVRRDAVVVWCIEHGMSRAACDDELWDFGEKTLLGTGPLR</sequence>
<dbReference type="Proteomes" id="UP000727506">
    <property type="component" value="Unassembled WGS sequence"/>
</dbReference>
<name>A0A943YZX1_9ACTN</name>